<gene>
    <name evidence="8" type="ORF">F2Q69_00048705</name>
</gene>
<accession>A0A8S9PVD1</accession>
<dbReference type="Pfam" id="PF04434">
    <property type="entry name" value="SWIM"/>
    <property type="match status" value="1"/>
</dbReference>
<dbReference type="EMBL" id="QGKX02001347">
    <property type="protein sequence ID" value="KAF3523571.1"/>
    <property type="molecule type" value="Genomic_DNA"/>
</dbReference>
<name>A0A8S9PVD1_BRACR</name>
<evidence type="ECO:0000256" key="1">
    <source>
        <dbReference type="ARBA" id="ARBA00022723"/>
    </source>
</evidence>
<keyword evidence="2 4" id="KW-0863">Zinc-finger</keyword>
<dbReference type="AlphaFoldDB" id="A0A8S9PVD1"/>
<evidence type="ECO:0000256" key="3">
    <source>
        <dbReference type="ARBA" id="ARBA00022833"/>
    </source>
</evidence>
<dbReference type="InterPro" id="IPR001878">
    <property type="entry name" value="Znf_CCHC"/>
</dbReference>
<evidence type="ECO:0008006" key="10">
    <source>
        <dbReference type="Google" id="ProtNLM"/>
    </source>
</evidence>
<proteinExistence type="predicted"/>
<dbReference type="SMART" id="SM00575">
    <property type="entry name" value="ZnF_PMZ"/>
    <property type="match status" value="1"/>
</dbReference>
<organism evidence="8 9">
    <name type="scientific">Brassica cretica</name>
    <name type="common">Mustard</name>
    <dbReference type="NCBI Taxonomy" id="69181"/>
    <lineage>
        <taxon>Eukaryota</taxon>
        <taxon>Viridiplantae</taxon>
        <taxon>Streptophyta</taxon>
        <taxon>Embryophyta</taxon>
        <taxon>Tracheophyta</taxon>
        <taxon>Spermatophyta</taxon>
        <taxon>Magnoliopsida</taxon>
        <taxon>eudicotyledons</taxon>
        <taxon>Gunneridae</taxon>
        <taxon>Pentapetalae</taxon>
        <taxon>rosids</taxon>
        <taxon>malvids</taxon>
        <taxon>Brassicales</taxon>
        <taxon>Brassicaceae</taxon>
        <taxon>Brassiceae</taxon>
        <taxon>Brassica</taxon>
    </lineage>
</organism>
<dbReference type="InterPro" id="IPR007527">
    <property type="entry name" value="Znf_SWIM"/>
</dbReference>
<sequence>MDMKQQWFVDCDWLGKGFRRFRCEAESPVVTAIFAIRPQIGKYLIDAEVRKLARCQFPGYIYDIRTTNPAESINVALRTPREFPVIPLLDSIREMMTRWFFKRRTLSSKNSKPLTIAVEKKIDRRIEKGKTFKAFPVRDHRFLVQGDTFDCSIDTCSCGKFDLMKISCRHAIKAGFSVGIKPHTLTDDMYTTASWRSTYEESINPISVPEDAWKVPSHVEKSKILPPESRRAAGWRKKRRYETTEDKIRSSQGTQGSTVRKCSRCGIEGHNRRTCDRAI</sequence>
<dbReference type="InterPro" id="IPR006564">
    <property type="entry name" value="Znf_PMZ"/>
</dbReference>
<evidence type="ECO:0000256" key="5">
    <source>
        <dbReference type="SAM" id="MobiDB-lite"/>
    </source>
</evidence>
<protein>
    <recommendedName>
        <fullName evidence="10">SWIM-type domain-containing protein</fullName>
    </recommendedName>
</protein>
<dbReference type="GO" id="GO:0008270">
    <property type="term" value="F:zinc ion binding"/>
    <property type="evidence" value="ECO:0007669"/>
    <property type="project" value="UniProtKB-KW"/>
</dbReference>
<evidence type="ECO:0000259" key="6">
    <source>
        <dbReference type="PROSITE" id="PS50158"/>
    </source>
</evidence>
<evidence type="ECO:0000313" key="8">
    <source>
        <dbReference type="EMBL" id="KAF3523571.1"/>
    </source>
</evidence>
<keyword evidence="1" id="KW-0479">Metal-binding</keyword>
<dbReference type="PANTHER" id="PTHR31973:SF129">
    <property type="entry name" value="SWIM-TYPE DOMAIN-CONTAINING PROTEIN"/>
    <property type="match status" value="1"/>
</dbReference>
<dbReference type="PROSITE" id="PS50966">
    <property type="entry name" value="ZF_SWIM"/>
    <property type="match status" value="1"/>
</dbReference>
<evidence type="ECO:0000256" key="2">
    <source>
        <dbReference type="ARBA" id="ARBA00022771"/>
    </source>
</evidence>
<feature type="region of interest" description="Disordered" evidence="5">
    <location>
        <begin position="231"/>
        <end position="256"/>
    </location>
</feature>
<comment type="caution">
    <text evidence="8">The sequence shown here is derived from an EMBL/GenBank/DDBJ whole genome shotgun (WGS) entry which is preliminary data.</text>
</comment>
<dbReference type="Proteomes" id="UP000712600">
    <property type="component" value="Unassembled WGS sequence"/>
</dbReference>
<dbReference type="PANTHER" id="PTHR31973">
    <property type="entry name" value="POLYPROTEIN, PUTATIVE-RELATED"/>
    <property type="match status" value="1"/>
</dbReference>
<dbReference type="PROSITE" id="PS50158">
    <property type="entry name" value="ZF_CCHC"/>
    <property type="match status" value="1"/>
</dbReference>
<feature type="domain" description="CCHC-type" evidence="6">
    <location>
        <begin position="260"/>
        <end position="275"/>
    </location>
</feature>
<reference evidence="8" key="1">
    <citation type="submission" date="2019-12" db="EMBL/GenBank/DDBJ databases">
        <title>Genome sequencing and annotation of Brassica cretica.</title>
        <authorList>
            <person name="Studholme D.J."/>
            <person name="Sarris P."/>
        </authorList>
    </citation>
    <scope>NUCLEOTIDE SEQUENCE</scope>
    <source>
        <strain evidence="8">PFS-109/04</strain>
        <tissue evidence="8">Leaf</tissue>
    </source>
</reference>
<evidence type="ECO:0000259" key="7">
    <source>
        <dbReference type="PROSITE" id="PS50966"/>
    </source>
</evidence>
<keyword evidence="3" id="KW-0862">Zinc</keyword>
<dbReference type="GO" id="GO:0003676">
    <property type="term" value="F:nucleic acid binding"/>
    <property type="evidence" value="ECO:0007669"/>
    <property type="project" value="InterPro"/>
</dbReference>
<evidence type="ECO:0000313" key="9">
    <source>
        <dbReference type="Proteomes" id="UP000712600"/>
    </source>
</evidence>
<evidence type="ECO:0000256" key="4">
    <source>
        <dbReference type="PROSITE-ProRule" id="PRU00047"/>
    </source>
</evidence>
<feature type="domain" description="SWIM-type" evidence="7">
    <location>
        <begin position="142"/>
        <end position="179"/>
    </location>
</feature>